<dbReference type="RefSeq" id="XP_027279895.1">
    <property type="nucleotide sequence ID" value="XM_027424094.1"/>
</dbReference>
<feature type="compositionally biased region" description="Basic and acidic residues" evidence="1">
    <location>
        <begin position="387"/>
        <end position="397"/>
    </location>
</feature>
<name>A0A9J7G957_CRIGR</name>
<feature type="compositionally biased region" description="Basic residues" evidence="1">
    <location>
        <begin position="258"/>
        <end position="270"/>
    </location>
</feature>
<reference evidence="2" key="2">
    <citation type="journal article" date="2020" name="Biotechnol. Bioeng.">
        <title>Chromosome-scale scaffolds for the Chinese hamster reference genome assembly to facilitate the study of the CHO epigenome.</title>
        <authorList>
            <person name="Hilliard W."/>
            <person name="MacDonald M."/>
            <person name="Lee K.H."/>
        </authorList>
    </citation>
    <scope>NUCLEOTIDE SEQUENCE [LARGE SCALE GENOMIC DNA]</scope>
    <source>
        <strain evidence="2">17A/GY</strain>
    </source>
</reference>
<proteinExistence type="predicted"/>
<dbReference type="AlphaFoldDB" id="A0A9J7G957"/>
<feature type="region of interest" description="Disordered" evidence="1">
    <location>
        <begin position="1"/>
        <end position="330"/>
    </location>
</feature>
<sequence>MISSPQVQPEAPQHTVRRHCAGRRGGEAARRGAGGRQARCQPSPGRTAGAAAPRHVVVAAAGSRAPAQLERPGAAGEEEAEETRGGGGGGGGGAGRGAERRAVPGGGAPGLVRGGSRRRGALRLRAGARGSRECGPAGEGGRGRGRGGARRARGGWGRGRPGPGAQARGGALRPGAERGGVRSRRPQPTARRPPARSVARPGPGPAAVGEGEGAARSRPPRREGRQFLSADPEGFGEQLFKGPREGPGRSPHPLPGRLRGRSARGPRMRRQAAWGSRQGCVGTRSPRVGGGPRSRAGVEGVCDERRRSRGRGWSGQERVKGGASPTNKRTCSLLRPATRVCLSGPWPSLGEGAGACTVGTRASGPSPLAEAHTRSSARTHLGHSHSASRDTRPERAHPAHTLTHACSHARTLPLAASELRAADPRPPPRQGAH</sequence>
<gene>
    <name evidence="3" type="primary">LOC113836551</name>
</gene>
<feature type="compositionally biased region" description="Gly residues" evidence="1">
    <location>
        <begin position="85"/>
        <end position="96"/>
    </location>
</feature>
<feature type="compositionally biased region" description="Low complexity" evidence="1">
    <location>
        <begin position="186"/>
        <end position="217"/>
    </location>
</feature>
<dbReference type="KEGG" id="cge:113836551"/>
<accession>A0A9J7G957</accession>
<evidence type="ECO:0000256" key="1">
    <source>
        <dbReference type="SAM" id="MobiDB-lite"/>
    </source>
</evidence>
<feature type="compositionally biased region" description="Low complexity" evidence="1">
    <location>
        <begin position="163"/>
        <end position="174"/>
    </location>
</feature>
<feature type="compositionally biased region" description="Pro residues" evidence="1">
    <location>
        <begin position="424"/>
        <end position="433"/>
    </location>
</feature>
<organism evidence="2 3">
    <name type="scientific">Cricetulus griseus</name>
    <name type="common">Chinese hamster</name>
    <name type="synonym">Cricetulus barabensis griseus</name>
    <dbReference type="NCBI Taxonomy" id="10029"/>
    <lineage>
        <taxon>Eukaryota</taxon>
        <taxon>Metazoa</taxon>
        <taxon>Chordata</taxon>
        <taxon>Craniata</taxon>
        <taxon>Vertebrata</taxon>
        <taxon>Euteleostomi</taxon>
        <taxon>Mammalia</taxon>
        <taxon>Eutheria</taxon>
        <taxon>Euarchontoglires</taxon>
        <taxon>Glires</taxon>
        <taxon>Rodentia</taxon>
        <taxon>Myomorpha</taxon>
        <taxon>Muroidea</taxon>
        <taxon>Cricetidae</taxon>
        <taxon>Cricetinae</taxon>
        <taxon>Cricetulus</taxon>
    </lineage>
</organism>
<reference evidence="2" key="1">
    <citation type="journal article" date="2018" name="Biotechnol. Bioeng.">
        <title>A reference genome of the Chinese hamster based on a hybrid assembly strategy.</title>
        <authorList>
            <person name="Rupp O."/>
            <person name="MacDonald M.L."/>
            <person name="Li S."/>
            <person name="Dhiman H."/>
            <person name="Polson S."/>
            <person name="Griep S."/>
            <person name="Heffner K."/>
            <person name="Hernandez I."/>
            <person name="Brinkrolf K."/>
            <person name="Jadhav V."/>
            <person name="Samoudi M."/>
            <person name="Hao H."/>
            <person name="Kingham B."/>
            <person name="Goesmann A."/>
            <person name="Betenbaugh M.J."/>
            <person name="Lewis N.E."/>
            <person name="Borth N."/>
            <person name="Lee K.H."/>
        </authorList>
    </citation>
    <scope>NUCLEOTIDE SEQUENCE [LARGE SCALE GENOMIC DNA]</scope>
    <source>
        <strain evidence="2">17A/GY</strain>
    </source>
</reference>
<protein>
    <submittedName>
        <fullName evidence="3">Collagen alpha-1(I) chain-like</fullName>
    </submittedName>
</protein>
<reference evidence="3" key="3">
    <citation type="submission" date="2025-08" db="UniProtKB">
        <authorList>
            <consortium name="RefSeq"/>
        </authorList>
    </citation>
    <scope>IDENTIFICATION</scope>
    <source>
        <strain evidence="3">17A/GY</strain>
        <tissue evidence="3">Liver</tissue>
    </source>
</reference>
<dbReference type="GeneID" id="113836551"/>
<keyword evidence="2" id="KW-1185">Reference proteome</keyword>
<dbReference type="Proteomes" id="UP001108280">
    <property type="component" value="Chromosome 7"/>
</dbReference>
<feature type="compositionally biased region" description="Basic residues" evidence="1">
    <location>
        <begin position="143"/>
        <end position="153"/>
    </location>
</feature>
<feature type="compositionally biased region" description="Low complexity" evidence="1">
    <location>
        <begin position="48"/>
        <end position="61"/>
    </location>
</feature>
<feature type="region of interest" description="Disordered" evidence="1">
    <location>
        <begin position="361"/>
        <end position="433"/>
    </location>
</feature>
<evidence type="ECO:0000313" key="3">
    <source>
        <dbReference type="RefSeq" id="XP_027279895.1"/>
    </source>
</evidence>
<feature type="compositionally biased region" description="Gly residues" evidence="1">
    <location>
        <begin position="104"/>
        <end position="113"/>
    </location>
</feature>
<evidence type="ECO:0000313" key="2">
    <source>
        <dbReference type="Proteomes" id="UP001108280"/>
    </source>
</evidence>